<proteinExistence type="predicted"/>
<keyword evidence="2" id="KW-1185">Reference proteome</keyword>
<organism evidence="1 2">
    <name type="scientific">Sphaerimonospora thailandensis</name>
    <dbReference type="NCBI Taxonomy" id="795644"/>
    <lineage>
        <taxon>Bacteria</taxon>
        <taxon>Bacillati</taxon>
        <taxon>Actinomycetota</taxon>
        <taxon>Actinomycetes</taxon>
        <taxon>Streptosporangiales</taxon>
        <taxon>Streptosporangiaceae</taxon>
        <taxon>Sphaerimonospora</taxon>
    </lineage>
</organism>
<evidence type="ECO:0000313" key="2">
    <source>
        <dbReference type="Proteomes" id="UP000610966"/>
    </source>
</evidence>
<gene>
    <name evidence="1" type="ORF">Mth01_25770</name>
</gene>
<accession>A0A8J3VYR1</accession>
<dbReference type="InterPro" id="IPR009061">
    <property type="entry name" value="DNA-bd_dom_put_sf"/>
</dbReference>
<dbReference type="Proteomes" id="UP000610966">
    <property type="component" value="Unassembled WGS sequence"/>
</dbReference>
<reference evidence="1" key="1">
    <citation type="submission" date="2021-01" db="EMBL/GenBank/DDBJ databases">
        <title>Whole genome shotgun sequence of Sphaerimonospora thailandensis NBRC 107569.</title>
        <authorList>
            <person name="Komaki H."/>
            <person name="Tamura T."/>
        </authorList>
    </citation>
    <scope>NUCLEOTIDE SEQUENCE</scope>
    <source>
        <strain evidence="1">NBRC 107569</strain>
    </source>
</reference>
<dbReference type="AlphaFoldDB" id="A0A8J3VYR1"/>
<dbReference type="SUPFAM" id="SSF46955">
    <property type="entry name" value="Putative DNA-binding domain"/>
    <property type="match status" value="1"/>
</dbReference>
<dbReference type="RefSeq" id="WP_204016043.1">
    <property type="nucleotide sequence ID" value="NZ_BOOG01000021.1"/>
</dbReference>
<name>A0A8J3VYR1_9ACTN</name>
<dbReference type="EMBL" id="BOOG01000021">
    <property type="protein sequence ID" value="GIH70324.1"/>
    <property type="molecule type" value="Genomic_DNA"/>
</dbReference>
<protein>
    <submittedName>
        <fullName evidence="1">Uncharacterized protein</fullName>
    </submittedName>
</protein>
<comment type="caution">
    <text evidence="1">The sequence shown here is derived from an EMBL/GenBank/DDBJ whole genome shotgun (WGS) entry which is preliminary data.</text>
</comment>
<sequence length="59" mass="6550">MQPHDVVTPSKAAAIFGIPAGTLRSWIHRKGIQPLGKIGPYNAYNYQELADLEREMRAA</sequence>
<evidence type="ECO:0000313" key="1">
    <source>
        <dbReference type="EMBL" id="GIH70324.1"/>
    </source>
</evidence>